<organism evidence="1 2">
    <name type="scientific">Elizabethkingia meningoseptica</name>
    <name type="common">Chryseobacterium meningosepticum</name>
    <dbReference type="NCBI Taxonomy" id="238"/>
    <lineage>
        <taxon>Bacteria</taxon>
        <taxon>Pseudomonadati</taxon>
        <taxon>Bacteroidota</taxon>
        <taxon>Flavobacteriia</taxon>
        <taxon>Flavobacteriales</taxon>
        <taxon>Weeksellaceae</taxon>
        <taxon>Elizabethkingia</taxon>
    </lineage>
</organism>
<dbReference type="PANTHER" id="PTHR10443:SF12">
    <property type="entry name" value="DIPEPTIDASE"/>
    <property type="match status" value="1"/>
</dbReference>
<dbReference type="InterPro" id="IPR008257">
    <property type="entry name" value="Pept_M19"/>
</dbReference>
<dbReference type="Proteomes" id="UP000188947">
    <property type="component" value="Unassembled WGS sequence"/>
</dbReference>
<name>A0A1T3FK55_ELIME</name>
<dbReference type="GO" id="GO:0070573">
    <property type="term" value="F:metallodipeptidase activity"/>
    <property type="evidence" value="ECO:0007669"/>
    <property type="project" value="InterPro"/>
</dbReference>
<dbReference type="AlphaFoldDB" id="A0A1T3FK55"/>
<evidence type="ECO:0000313" key="1">
    <source>
        <dbReference type="EMBL" id="OOH95995.1"/>
    </source>
</evidence>
<dbReference type="Gene3D" id="3.20.20.140">
    <property type="entry name" value="Metal-dependent hydrolases"/>
    <property type="match status" value="1"/>
</dbReference>
<dbReference type="Pfam" id="PF01244">
    <property type="entry name" value="Peptidase_M19"/>
    <property type="match status" value="1"/>
</dbReference>
<keyword evidence="2" id="KW-1185">Reference proteome</keyword>
<dbReference type="GO" id="GO:0006508">
    <property type="term" value="P:proteolysis"/>
    <property type="evidence" value="ECO:0007669"/>
    <property type="project" value="InterPro"/>
</dbReference>
<dbReference type="PROSITE" id="PS51365">
    <property type="entry name" value="RENAL_DIPEPTIDASE_2"/>
    <property type="match status" value="1"/>
</dbReference>
<sequence>MKNLNVDLHCDLLVYLMNSEHKIDNREMRCALPYLQEGNVKVQVMALYTATEKGSIANGIRQSEIFADLLKRDDFFLVNKESVDPIENYNGVGIVAAIENASNFCEEDMDLDEGFKNLDRIVHTTNGVLYMGITHHHENRFGGGNMATAGLKDDGKVLIDYLADQKMAIDLAHTSDQLAYDIFNYTSQRNYKIPILASHSNFRTVYPNNRNLPDELAKELIERRGLIGMNFIKDYIHKTNPEMLYDHIAYGMEMGAEDYITYGADFYYDKLNPAYPRFFDTLGNAAVYPDINEKLENMYSSEIADKISHKNALNFMKKVFSMKS</sequence>
<dbReference type="eggNOG" id="COG2355">
    <property type="taxonomic scope" value="Bacteria"/>
</dbReference>
<protein>
    <submittedName>
        <fullName evidence="1">Peptidase</fullName>
    </submittedName>
</protein>
<gene>
    <name evidence="1" type="ORF">BMF97_06445</name>
</gene>
<dbReference type="OrthoDB" id="9804920at2"/>
<evidence type="ECO:0000313" key="2">
    <source>
        <dbReference type="Proteomes" id="UP000188947"/>
    </source>
</evidence>
<comment type="caution">
    <text evidence="1">The sequence shown here is derived from an EMBL/GenBank/DDBJ whole genome shotgun (WGS) entry which is preliminary data.</text>
</comment>
<proteinExistence type="predicted"/>
<dbReference type="RefSeq" id="WP_070905048.1">
    <property type="nucleotide sequence ID" value="NZ_CP016378.1"/>
</dbReference>
<accession>A0A1T3FK55</accession>
<dbReference type="PANTHER" id="PTHR10443">
    <property type="entry name" value="MICROSOMAL DIPEPTIDASE"/>
    <property type="match status" value="1"/>
</dbReference>
<dbReference type="InterPro" id="IPR032466">
    <property type="entry name" value="Metal_Hydrolase"/>
</dbReference>
<reference evidence="1 2" key="1">
    <citation type="submission" date="2016-11" db="EMBL/GenBank/DDBJ databases">
        <title>Genome sequence and comparative genomic analysis of clinical strain Elizabethkingia meningoseptica 61421 PRCM.</title>
        <authorList>
            <person name="Wang M."/>
            <person name="Hu S."/>
            <person name="Cao L."/>
            <person name="Jiang T."/>
            <person name="Zhou Y."/>
            <person name="Ming D."/>
        </authorList>
    </citation>
    <scope>NUCLEOTIDE SEQUENCE [LARGE SCALE GENOMIC DNA]</scope>
    <source>
        <strain evidence="1 2">61421 PRCM</strain>
    </source>
</reference>
<dbReference type="EMBL" id="MPOG01000008">
    <property type="protein sequence ID" value="OOH95995.1"/>
    <property type="molecule type" value="Genomic_DNA"/>
</dbReference>
<dbReference type="SUPFAM" id="SSF51556">
    <property type="entry name" value="Metallo-dependent hydrolases"/>
    <property type="match status" value="1"/>
</dbReference>